<dbReference type="EMBL" id="JAAGLU010001041">
    <property type="protein sequence ID" value="NEC93636.1"/>
    <property type="molecule type" value="Genomic_DNA"/>
</dbReference>
<evidence type="ECO:0000313" key="1">
    <source>
        <dbReference type="EMBL" id="NEC93636.1"/>
    </source>
</evidence>
<name>A0A6B3CB12_9ACTN</name>
<accession>A0A6B3CB12</accession>
<gene>
    <name evidence="1" type="ORF">G3I71_49730</name>
</gene>
<sequence length="78" mass="8386">AARAVAGDFGFDVEENELPTIMGRGNAVLAITHPFESTSAADSAVRVRSVRDRYSDARFSSSFELLRRPGVLLASLMG</sequence>
<dbReference type="AlphaFoldDB" id="A0A6B3CB12"/>
<reference evidence="1" key="1">
    <citation type="submission" date="2020-01" db="EMBL/GenBank/DDBJ databases">
        <title>Insect and environment-associated Actinomycetes.</title>
        <authorList>
            <person name="Currrie C."/>
            <person name="Chevrette M."/>
            <person name="Carlson C."/>
            <person name="Stubbendieck R."/>
            <person name="Wendt-Pienkowski E."/>
        </authorList>
    </citation>
    <scope>NUCLEOTIDE SEQUENCE</scope>
    <source>
        <strain evidence="1">SID12501</strain>
    </source>
</reference>
<protein>
    <submittedName>
        <fullName evidence="1">Uncharacterized protein</fullName>
    </submittedName>
</protein>
<proteinExistence type="predicted"/>
<dbReference type="RefSeq" id="WP_164325590.1">
    <property type="nucleotide sequence ID" value="NZ_JAAGLU010001041.1"/>
</dbReference>
<organism evidence="1">
    <name type="scientific">Streptomyces sp. SID12501</name>
    <dbReference type="NCBI Taxonomy" id="2706042"/>
    <lineage>
        <taxon>Bacteria</taxon>
        <taxon>Bacillati</taxon>
        <taxon>Actinomycetota</taxon>
        <taxon>Actinomycetes</taxon>
        <taxon>Kitasatosporales</taxon>
        <taxon>Streptomycetaceae</taxon>
        <taxon>Streptomyces</taxon>
    </lineage>
</organism>
<comment type="caution">
    <text evidence="1">The sequence shown here is derived from an EMBL/GenBank/DDBJ whole genome shotgun (WGS) entry which is preliminary data.</text>
</comment>
<feature type="non-terminal residue" evidence="1">
    <location>
        <position position="1"/>
    </location>
</feature>